<dbReference type="PANTHER" id="PTHR11782:SF83">
    <property type="entry name" value="GUANOSINE-DIPHOSPHATASE"/>
    <property type="match status" value="1"/>
</dbReference>
<evidence type="ECO:0000256" key="5">
    <source>
        <dbReference type="RuleBase" id="RU003833"/>
    </source>
</evidence>
<keyword evidence="4" id="KW-0067">ATP-binding</keyword>
<dbReference type="Gene3D" id="3.30.420.40">
    <property type="match status" value="1"/>
</dbReference>
<accession>A0AA88Y626</accession>
<dbReference type="GO" id="GO:0017111">
    <property type="term" value="F:ribonucleoside triphosphate phosphatase activity"/>
    <property type="evidence" value="ECO:0007669"/>
    <property type="project" value="TreeGrafter"/>
</dbReference>
<keyword evidence="4" id="KW-0547">Nucleotide-binding</keyword>
<dbReference type="EMBL" id="VSWD01000008">
    <property type="protein sequence ID" value="KAK3095036.1"/>
    <property type="molecule type" value="Genomic_DNA"/>
</dbReference>
<dbReference type="Gene3D" id="3.30.420.150">
    <property type="entry name" value="Exopolyphosphatase. Domain 2"/>
    <property type="match status" value="2"/>
</dbReference>
<dbReference type="GO" id="GO:0045134">
    <property type="term" value="F:UDP phosphatase activity"/>
    <property type="evidence" value="ECO:0007669"/>
    <property type="project" value="TreeGrafter"/>
</dbReference>
<evidence type="ECO:0000256" key="4">
    <source>
        <dbReference type="PIRSR" id="PIRSR600407-2"/>
    </source>
</evidence>
<name>A0AA88Y626_PINIB</name>
<proteinExistence type="inferred from homology"/>
<dbReference type="GO" id="GO:0009134">
    <property type="term" value="P:nucleoside diphosphate catabolic process"/>
    <property type="evidence" value="ECO:0007669"/>
    <property type="project" value="TreeGrafter"/>
</dbReference>
<evidence type="ECO:0000256" key="2">
    <source>
        <dbReference type="ARBA" id="ARBA00022801"/>
    </source>
</evidence>
<protein>
    <submittedName>
        <fullName evidence="7">Uncharacterized protein</fullName>
    </submittedName>
</protein>
<reference evidence="7" key="1">
    <citation type="submission" date="2019-08" db="EMBL/GenBank/DDBJ databases">
        <title>The improved chromosome-level genome for the pearl oyster Pinctada fucata martensii using PacBio sequencing and Hi-C.</title>
        <authorList>
            <person name="Zheng Z."/>
        </authorList>
    </citation>
    <scope>NUCLEOTIDE SEQUENCE</scope>
    <source>
        <strain evidence="7">ZZ-2019</strain>
        <tissue evidence="7">Adductor muscle</tissue>
    </source>
</reference>
<keyword evidence="8" id="KW-1185">Reference proteome</keyword>
<dbReference type="InterPro" id="IPR000407">
    <property type="entry name" value="GDA1_CD39_NTPase"/>
</dbReference>
<feature type="binding site" evidence="4">
    <location>
        <begin position="316"/>
        <end position="320"/>
    </location>
    <ligand>
        <name>ATP</name>
        <dbReference type="ChEBI" id="CHEBI:30616"/>
    </ligand>
</feature>
<dbReference type="CDD" id="cd24044">
    <property type="entry name" value="ASKHA_NBD_NTPDase1-like"/>
    <property type="match status" value="1"/>
</dbReference>
<gene>
    <name evidence="7" type="ORF">FSP39_009462</name>
</gene>
<dbReference type="AlphaFoldDB" id="A0AA88Y626"/>
<comment type="caution">
    <text evidence="7">The sequence shown here is derived from an EMBL/GenBank/DDBJ whole genome shotgun (WGS) entry which is preliminary data.</text>
</comment>
<evidence type="ECO:0000313" key="8">
    <source>
        <dbReference type="Proteomes" id="UP001186944"/>
    </source>
</evidence>
<evidence type="ECO:0000256" key="3">
    <source>
        <dbReference type="PIRSR" id="PIRSR600407-1"/>
    </source>
</evidence>
<feature type="transmembrane region" description="Helical" evidence="6">
    <location>
        <begin position="94"/>
        <end position="118"/>
    </location>
</feature>
<dbReference type="Pfam" id="PF01150">
    <property type="entry name" value="GDA1_CD39"/>
    <property type="match status" value="2"/>
</dbReference>
<dbReference type="PROSITE" id="PS01238">
    <property type="entry name" value="GDA1_CD39_NTPASE"/>
    <property type="match status" value="1"/>
</dbReference>
<dbReference type="GO" id="GO:0004382">
    <property type="term" value="F:GDP phosphatase activity"/>
    <property type="evidence" value="ECO:0007669"/>
    <property type="project" value="TreeGrafter"/>
</dbReference>
<comment type="similarity">
    <text evidence="1 5">Belongs to the GDA1/CD39 NTPase family.</text>
</comment>
<evidence type="ECO:0000256" key="1">
    <source>
        <dbReference type="ARBA" id="ARBA00009283"/>
    </source>
</evidence>
<keyword evidence="6" id="KW-0812">Transmembrane</keyword>
<organism evidence="7 8">
    <name type="scientific">Pinctada imbricata</name>
    <name type="common">Atlantic pearl-oyster</name>
    <name type="synonym">Pinctada martensii</name>
    <dbReference type="NCBI Taxonomy" id="66713"/>
    <lineage>
        <taxon>Eukaryota</taxon>
        <taxon>Metazoa</taxon>
        <taxon>Spiralia</taxon>
        <taxon>Lophotrochozoa</taxon>
        <taxon>Mollusca</taxon>
        <taxon>Bivalvia</taxon>
        <taxon>Autobranchia</taxon>
        <taxon>Pteriomorphia</taxon>
        <taxon>Pterioida</taxon>
        <taxon>Pterioidea</taxon>
        <taxon>Pteriidae</taxon>
        <taxon>Pinctada</taxon>
    </lineage>
</organism>
<keyword evidence="2 5" id="KW-0378">Hydrolase</keyword>
<dbReference type="Proteomes" id="UP001186944">
    <property type="component" value="Unassembled WGS sequence"/>
</dbReference>
<feature type="active site" description="Proton acceptor" evidence="3">
    <location>
        <position position="270"/>
    </location>
</feature>
<feature type="transmembrane region" description="Helical" evidence="6">
    <location>
        <begin position="646"/>
        <end position="673"/>
    </location>
</feature>
<dbReference type="GO" id="GO:0005886">
    <property type="term" value="C:plasma membrane"/>
    <property type="evidence" value="ECO:0007669"/>
    <property type="project" value="TreeGrafter"/>
</dbReference>
<keyword evidence="6" id="KW-0472">Membrane</keyword>
<evidence type="ECO:0000313" key="7">
    <source>
        <dbReference type="EMBL" id="KAK3095036.1"/>
    </source>
</evidence>
<keyword evidence="6" id="KW-1133">Transmembrane helix</keyword>
<dbReference type="PANTHER" id="PTHR11782">
    <property type="entry name" value="ADENOSINE/GUANOSINE DIPHOSPHATASE"/>
    <property type="match status" value="1"/>
</dbReference>
<sequence>MDLHITVKSALPIGDPQGEFPVLASENMTMGMLLRTVCKDNGIRMKSSYTMKNSSQQELRWSSTLRENMVMSGAILYLHDNEDGVEVRSLQCNVWWYLGFISMIIGAVGLITICVLHYKDGLPYYSTKRDNSKIFSDLFQYGIVMDAGSSHTKMFIYKWDGDKYQNTALAHQVHLCSVKGAGISSYELDPSQLAPPLRVCLEEAKTVIPTDKHKDTPIFLGATAGMRLISEVNSSSSEAILAVVRNTIAECKFNFSVPDRQARIISGAEEGLFSWITSNYISGQFGVKVPNEMKSSNKWLLGATGEGTVGAMDLGGASTQLTYFAGEGVQMPSDYSSSAVLYGSNYSVYTHSYLCYGINEITRKFKALLVKNQNYSTVINNPCSPSGVNTTETYQEVFEAPCTKDSHGGSAVDKVALLGDRNIVCHVGTAWNVGPRCARRSVPIPWNGAFHYQKQPEQPDRFCKWNAPQLTLLYSRNRPISSFTQNTTYIFEGSSNYTECSDTVSQLFNFSAPCPYGDHCSFNGTYQPPVMGNFYAFSNYFYEASFLNLTTNKSYTTLKEYETAISTLCRKPWSEVKTMKADPEFLPWYCFRGSYILILLRDAYKFTDDTFQNINFINTLNGTEIGWSLGFMIASSSYSAPDIKDLFFSTASFVLLVILFVVFIIIAVGFGIFARRYHVMKKKGMYNKLPGYGAI</sequence>
<evidence type="ECO:0000256" key="6">
    <source>
        <dbReference type="SAM" id="Phobius"/>
    </source>
</evidence>
<dbReference type="GO" id="GO:0005524">
    <property type="term" value="F:ATP binding"/>
    <property type="evidence" value="ECO:0007669"/>
    <property type="project" value="UniProtKB-KW"/>
</dbReference>